<accession>A0A382FAA2</accession>
<feature type="transmembrane region" description="Helical" evidence="6">
    <location>
        <begin position="231"/>
        <end position="250"/>
    </location>
</feature>
<evidence type="ECO:0000256" key="1">
    <source>
        <dbReference type="ARBA" id="ARBA00004651"/>
    </source>
</evidence>
<evidence type="ECO:0000256" key="5">
    <source>
        <dbReference type="ARBA" id="ARBA00023136"/>
    </source>
</evidence>
<feature type="transmembrane region" description="Helical" evidence="6">
    <location>
        <begin position="351"/>
        <end position="368"/>
    </location>
</feature>
<sequence>MFAATASSATRAPFLLEMATDFAVDLPAIANLFGLTAVFWGISSFLSGKGADRWGRRIFLIVSPAGLATSLVATVVIQQYWSLVICVAFVSIFCGSFSTASMTEVSLRTDNQQRGRALGWVMSGQSLTLLIGIPLAAWIGAWIGWRGVQISVAGVAILAMIFLLIDADDKSQRTRAVNKGIGGKQLTLRQALTGPVVRLFSSSIMERICFGLATFYYPSFLRTVYDLQIEAIALPLVGFAVGNITGTFLGGQLADRFPFRRVSIAAMLLLSGGFALVWFLWTPSLVTTAFLGIGFSLFNALSRPPLMAALADVPTEVRGVIMGLNSSVASIGWLTASVVGGWLYLGIGFKGFGPLTLFICIMGALILLPDRRLGPNHSAVNE</sequence>
<reference evidence="8" key="1">
    <citation type="submission" date="2018-05" db="EMBL/GenBank/DDBJ databases">
        <authorList>
            <person name="Lanie J.A."/>
            <person name="Ng W.-L."/>
            <person name="Kazmierczak K.M."/>
            <person name="Andrzejewski T.M."/>
            <person name="Davidsen T.M."/>
            <person name="Wayne K.J."/>
            <person name="Tettelin H."/>
            <person name="Glass J.I."/>
            <person name="Rusch D."/>
            <person name="Podicherti R."/>
            <person name="Tsui H.-C.T."/>
            <person name="Winkler M.E."/>
        </authorList>
    </citation>
    <scope>NUCLEOTIDE SEQUENCE</scope>
</reference>
<evidence type="ECO:0000256" key="2">
    <source>
        <dbReference type="ARBA" id="ARBA00022475"/>
    </source>
</evidence>
<comment type="subcellular location">
    <subcellularLocation>
        <location evidence="1">Cell membrane</location>
        <topology evidence="1">Multi-pass membrane protein</topology>
    </subcellularLocation>
</comment>
<feature type="transmembrane region" description="Helical" evidence="6">
    <location>
        <begin position="323"/>
        <end position="345"/>
    </location>
</feature>
<protein>
    <recommendedName>
        <fullName evidence="7">Major facilitator superfamily (MFS) profile domain-containing protein</fullName>
    </recommendedName>
</protein>
<dbReference type="Gene3D" id="1.20.1250.20">
    <property type="entry name" value="MFS general substrate transporter like domains"/>
    <property type="match status" value="2"/>
</dbReference>
<keyword evidence="4 6" id="KW-1133">Transmembrane helix</keyword>
<dbReference type="PANTHER" id="PTHR43124:SF3">
    <property type="entry name" value="CHLORAMPHENICOL EFFLUX PUMP RV0191"/>
    <property type="match status" value="1"/>
</dbReference>
<evidence type="ECO:0000256" key="3">
    <source>
        <dbReference type="ARBA" id="ARBA00022692"/>
    </source>
</evidence>
<feature type="transmembrane region" description="Helical" evidence="6">
    <location>
        <begin position="147"/>
        <end position="165"/>
    </location>
</feature>
<dbReference type="InterPro" id="IPR050189">
    <property type="entry name" value="MFS_Efflux_Transporters"/>
</dbReference>
<feature type="transmembrane region" description="Helical" evidence="6">
    <location>
        <begin position="58"/>
        <end position="76"/>
    </location>
</feature>
<evidence type="ECO:0000256" key="6">
    <source>
        <dbReference type="SAM" id="Phobius"/>
    </source>
</evidence>
<dbReference type="EMBL" id="UINC01048706">
    <property type="protein sequence ID" value="SVB59572.1"/>
    <property type="molecule type" value="Genomic_DNA"/>
</dbReference>
<feature type="transmembrane region" description="Helical" evidence="6">
    <location>
        <begin position="28"/>
        <end position="46"/>
    </location>
</feature>
<dbReference type="GO" id="GO:0005886">
    <property type="term" value="C:plasma membrane"/>
    <property type="evidence" value="ECO:0007669"/>
    <property type="project" value="UniProtKB-SubCell"/>
</dbReference>
<dbReference type="AlphaFoldDB" id="A0A382FAA2"/>
<dbReference type="GO" id="GO:0022857">
    <property type="term" value="F:transmembrane transporter activity"/>
    <property type="evidence" value="ECO:0007669"/>
    <property type="project" value="InterPro"/>
</dbReference>
<proteinExistence type="predicted"/>
<evidence type="ECO:0000256" key="4">
    <source>
        <dbReference type="ARBA" id="ARBA00022989"/>
    </source>
</evidence>
<evidence type="ECO:0000259" key="7">
    <source>
        <dbReference type="PROSITE" id="PS50850"/>
    </source>
</evidence>
<evidence type="ECO:0000313" key="8">
    <source>
        <dbReference type="EMBL" id="SVB59572.1"/>
    </source>
</evidence>
<dbReference type="InterPro" id="IPR011701">
    <property type="entry name" value="MFS"/>
</dbReference>
<dbReference type="InterPro" id="IPR036259">
    <property type="entry name" value="MFS_trans_sf"/>
</dbReference>
<feature type="transmembrane region" description="Helical" evidence="6">
    <location>
        <begin position="208"/>
        <end position="225"/>
    </location>
</feature>
<dbReference type="Pfam" id="PF07690">
    <property type="entry name" value="MFS_1"/>
    <property type="match status" value="1"/>
</dbReference>
<feature type="transmembrane region" description="Helical" evidence="6">
    <location>
        <begin position="262"/>
        <end position="279"/>
    </location>
</feature>
<gene>
    <name evidence="8" type="ORF">METZ01_LOCUS212426</name>
</gene>
<dbReference type="SUPFAM" id="SSF103473">
    <property type="entry name" value="MFS general substrate transporter"/>
    <property type="match status" value="1"/>
</dbReference>
<dbReference type="InterPro" id="IPR020846">
    <property type="entry name" value="MFS_dom"/>
</dbReference>
<dbReference type="PROSITE" id="PS00216">
    <property type="entry name" value="SUGAR_TRANSPORT_1"/>
    <property type="match status" value="1"/>
</dbReference>
<feature type="domain" description="Major facilitator superfamily (MFS) profile" evidence="7">
    <location>
        <begin position="1"/>
        <end position="372"/>
    </location>
</feature>
<dbReference type="InterPro" id="IPR005829">
    <property type="entry name" value="Sugar_transporter_CS"/>
</dbReference>
<keyword evidence="2" id="KW-1003">Cell membrane</keyword>
<feature type="transmembrane region" description="Helical" evidence="6">
    <location>
        <begin position="82"/>
        <end position="105"/>
    </location>
</feature>
<keyword evidence="5 6" id="KW-0472">Membrane</keyword>
<feature type="transmembrane region" description="Helical" evidence="6">
    <location>
        <begin position="117"/>
        <end position="141"/>
    </location>
</feature>
<dbReference type="PANTHER" id="PTHR43124">
    <property type="entry name" value="PURINE EFFLUX PUMP PBUE"/>
    <property type="match status" value="1"/>
</dbReference>
<keyword evidence="3 6" id="KW-0812">Transmembrane</keyword>
<name>A0A382FAA2_9ZZZZ</name>
<organism evidence="8">
    <name type="scientific">marine metagenome</name>
    <dbReference type="NCBI Taxonomy" id="408172"/>
    <lineage>
        <taxon>unclassified sequences</taxon>
        <taxon>metagenomes</taxon>
        <taxon>ecological metagenomes</taxon>
    </lineage>
</organism>
<feature type="transmembrane region" description="Helical" evidence="6">
    <location>
        <begin position="285"/>
        <end position="302"/>
    </location>
</feature>
<dbReference type="PROSITE" id="PS50850">
    <property type="entry name" value="MFS"/>
    <property type="match status" value="1"/>
</dbReference>